<evidence type="ECO:0000313" key="3">
    <source>
        <dbReference type="EMBL" id="RIH83088.1"/>
    </source>
</evidence>
<dbReference type="Gene3D" id="3.20.20.100">
    <property type="entry name" value="NADP-dependent oxidoreductase domain"/>
    <property type="match status" value="1"/>
</dbReference>
<dbReference type="EMBL" id="QWLA01000085">
    <property type="protein sequence ID" value="RIH83088.1"/>
    <property type="molecule type" value="Genomic_DNA"/>
</dbReference>
<proteinExistence type="predicted"/>
<reference evidence="3 4" key="1">
    <citation type="submission" date="2018-08" db="EMBL/GenBank/DDBJ databases">
        <title>Meiothermus roseus NBRC 110900 genome sequencing project.</title>
        <authorList>
            <person name="Da Costa M.S."/>
            <person name="Albuquerque L."/>
            <person name="Raposo P."/>
            <person name="Froufe H.J.C."/>
            <person name="Barroso C.S."/>
            <person name="Egas C."/>
        </authorList>
    </citation>
    <scope>NUCLEOTIDE SEQUENCE [LARGE SCALE GENOMIC DNA]</scope>
    <source>
        <strain evidence="3 4">NBRC 110900</strain>
    </source>
</reference>
<dbReference type="PANTHER" id="PTHR43364:SF6">
    <property type="entry name" value="OXIDOREDUCTASE-RELATED"/>
    <property type="match status" value="1"/>
</dbReference>
<dbReference type="AlphaFoldDB" id="A0A399EGK8"/>
<dbReference type="Proteomes" id="UP000265341">
    <property type="component" value="Unassembled WGS sequence"/>
</dbReference>
<gene>
    <name evidence="3" type="primary">gpr_4</name>
    <name evidence="3" type="ORF">Mrose_03159</name>
</gene>
<dbReference type="RefSeq" id="WP_119279942.1">
    <property type="nucleotide sequence ID" value="NZ_QWLA01000085.1"/>
</dbReference>
<accession>A0A399EGK8</accession>
<comment type="caution">
    <text evidence="3">The sequence shown here is derived from an EMBL/GenBank/DDBJ whole genome shotgun (WGS) entry which is preliminary data.</text>
</comment>
<evidence type="ECO:0000313" key="4">
    <source>
        <dbReference type="Proteomes" id="UP000265341"/>
    </source>
</evidence>
<protein>
    <submittedName>
        <fullName evidence="3">L-glyceraldehyde 3-phosphate reductase</fullName>
        <ecNumber evidence="3">1.1.1.-</ecNumber>
    </submittedName>
</protein>
<dbReference type="Pfam" id="PF00248">
    <property type="entry name" value="Aldo_ket_red"/>
    <property type="match status" value="1"/>
</dbReference>
<dbReference type="PANTHER" id="PTHR43364">
    <property type="entry name" value="NADH-SPECIFIC METHYLGLYOXAL REDUCTASE-RELATED"/>
    <property type="match status" value="1"/>
</dbReference>
<dbReference type="GO" id="GO:0016491">
    <property type="term" value="F:oxidoreductase activity"/>
    <property type="evidence" value="ECO:0007669"/>
    <property type="project" value="UniProtKB-KW"/>
</dbReference>
<dbReference type="FunFam" id="3.20.20.100:FF:000004">
    <property type="entry name" value="Oxidoreductase, aldo/keto reductase"/>
    <property type="match status" value="1"/>
</dbReference>
<dbReference type="InterPro" id="IPR023210">
    <property type="entry name" value="NADP_OxRdtase_dom"/>
</dbReference>
<organism evidence="3 4">
    <name type="scientific">Calidithermus roseus</name>
    <dbReference type="NCBI Taxonomy" id="1644118"/>
    <lineage>
        <taxon>Bacteria</taxon>
        <taxon>Thermotogati</taxon>
        <taxon>Deinococcota</taxon>
        <taxon>Deinococci</taxon>
        <taxon>Thermales</taxon>
        <taxon>Thermaceae</taxon>
        <taxon>Calidithermus</taxon>
    </lineage>
</organism>
<name>A0A399EGK8_9DEIN</name>
<dbReference type="InterPro" id="IPR050523">
    <property type="entry name" value="AKR_Detox_Biosynth"/>
</dbReference>
<dbReference type="GO" id="GO:0005829">
    <property type="term" value="C:cytosol"/>
    <property type="evidence" value="ECO:0007669"/>
    <property type="project" value="TreeGrafter"/>
</dbReference>
<dbReference type="SUPFAM" id="SSF51430">
    <property type="entry name" value="NAD(P)-linked oxidoreductase"/>
    <property type="match status" value="1"/>
</dbReference>
<dbReference type="CDD" id="cd19081">
    <property type="entry name" value="AKR_AKR9C1"/>
    <property type="match status" value="1"/>
</dbReference>
<sequence length="338" mass="37548">MSYRRLGKSGLFVHPIALGTMQFGWSADEATSYAVMDAFVEAGGNLIDTADIYSNWTAGNPGGVSEEIIGRWMKSRGNRDRVLIATKVRGPMGQNGSEGRNHPLQREGLSRKWILRAAEDSLRRLQTDFIDLYQVHWVDNQVPIEETLSALTDLVRRGWVRYIGCSNFSAWRLMQALWASDKHGYEAFVSIQPEYSLVQPTRANFEREIARVCEAYGLGVIPYSPLAGGFLTGKYRRGEELPQSVRAQGIASNRMNEQNWSILDKVLEIAGHRGAHPAQVALAWLLSKPYVTAPIVGANSVAQLADLMPAASLQLSSEEIAALNEVSSWPLSRTEREI</sequence>
<dbReference type="InterPro" id="IPR036812">
    <property type="entry name" value="NAD(P)_OxRdtase_dom_sf"/>
</dbReference>
<keyword evidence="1 3" id="KW-0560">Oxidoreductase</keyword>
<dbReference type="EC" id="1.1.1.-" evidence="3"/>
<evidence type="ECO:0000259" key="2">
    <source>
        <dbReference type="Pfam" id="PF00248"/>
    </source>
</evidence>
<feature type="domain" description="NADP-dependent oxidoreductase" evidence="2">
    <location>
        <begin position="15"/>
        <end position="326"/>
    </location>
</feature>
<keyword evidence="4" id="KW-1185">Reference proteome</keyword>
<evidence type="ECO:0000256" key="1">
    <source>
        <dbReference type="ARBA" id="ARBA00023002"/>
    </source>
</evidence>
<dbReference type="OrthoDB" id="9773828at2"/>